<accession>A0AAN8LFQ3</accession>
<dbReference type="AlphaFoldDB" id="A0AAN8LFQ3"/>
<organism evidence="1 2">
    <name type="scientific">Coregonus suidteri</name>
    <dbReference type="NCBI Taxonomy" id="861788"/>
    <lineage>
        <taxon>Eukaryota</taxon>
        <taxon>Metazoa</taxon>
        <taxon>Chordata</taxon>
        <taxon>Craniata</taxon>
        <taxon>Vertebrata</taxon>
        <taxon>Euteleostomi</taxon>
        <taxon>Actinopterygii</taxon>
        <taxon>Neopterygii</taxon>
        <taxon>Teleostei</taxon>
        <taxon>Protacanthopterygii</taxon>
        <taxon>Salmoniformes</taxon>
        <taxon>Salmonidae</taxon>
        <taxon>Coregoninae</taxon>
        <taxon>Coregonus</taxon>
    </lineage>
</organism>
<name>A0AAN8LFQ3_9TELE</name>
<evidence type="ECO:0000313" key="2">
    <source>
        <dbReference type="Proteomes" id="UP001356427"/>
    </source>
</evidence>
<sequence>MNSCQIETQISSPEGGVLSVVESVVQITSVGNGSQISCVETGAQLCSLEIHITENEAQPSSQPTEVIITHSEDRFEMRNVEHGELVIIEKTIIEEISSISRESEAVVSSRVESGRLVDELEVTSVVGDAEDAGQTNCEESRVQMSIAQGGDLTSTIITTSVVEMKSADEAGDLTGSVVEIHSAEGGDLTKMAASVVEMISTRNVRFNCPQGV</sequence>
<protein>
    <submittedName>
        <fullName evidence="1">Uncharacterized protein</fullName>
    </submittedName>
</protein>
<reference evidence="1 2" key="1">
    <citation type="submission" date="2021-04" db="EMBL/GenBank/DDBJ databases">
        <authorList>
            <person name="De Guttry C."/>
            <person name="Zahm M."/>
            <person name="Klopp C."/>
            <person name="Cabau C."/>
            <person name="Louis A."/>
            <person name="Berthelot C."/>
            <person name="Parey E."/>
            <person name="Roest Crollius H."/>
            <person name="Montfort J."/>
            <person name="Robinson-Rechavi M."/>
            <person name="Bucao C."/>
            <person name="Bouchez O."/>
            <person name="Gislard M."/>
            <person name="Lluch J."/>
            <person name="Milhes M."/>
            <person name="Lampietro C."/>
            <person name="Lopez Roques C."/>
            <person name="Donnadieu C."/>
            <person name="Braasch I."/>
            <person name="Desvignes T."/>
            <person name="Postlethwait J."/>
            <person name="Bobe J."/>
            <person name="Wedekind C."/>
            <person name="Guiguen Y."/>
        </authorList>
    </citation>
    <scope>NUCLEOTIDE SEQUENCE [LARGE SCALE GENOMIC DNA]</scope>
    <source>
        <strain evidence="1">Cs_M1</strain>
        <tissue evidence="1">Blood</tissue>
    </source>
</reference>
<comment type="caution">
    <text evidence="1">The sequence shown here is derived from an EMBL/GenBank/DDBJ whole genome shotgun (WGS) entry which is preliminary data.</text>
</comment>
<dbReference type="EMBL" id="JAGTTL010000015">
    <property type="protein sequence ID" value="KAK6311507.1"/>
    <property type="molecule type" value="Genomic_DNA"/>
</dbReference>
<gene>
    <name evidence="1" type="ORF">J4Q44_G00171710</name>
</gene>
<keyword evidence="2" id="KW-1185">Reference proteome</keyword>
<proteinExistence type="predicted"/>
<evidence type="ECO:0000313" key="1">
    <source>
        <dbReference type="EMBL" id="KAK6311507.1"/>
    </source>
</evidence>
<dbReference type="Proteomes" id="UP001356427">
    <property type="component" value="Unassembled WGS sequence"/>
</dbReference>